<evidence type="ECO:0000256" key="9">
    <source>
        <dbReference type="ARBA" id="ARBA00022833"/>
    </source>
</evidence>
<dbReference type="PaxDb" id="29760-VIT_11s0016g00360.t01"/>
<comment type="subunit">
    <text evidence="13">Component of the PI(3,5)P2 regulatory complex at least composed of ATG18, SAC/FIG4, FAB1 and VAC14.</text>
</comment>
<evidence type="ECO:0000256" key="14">
    <source>
        <dbReference type="ARBA" id="ARBA00057940"/>
    </source>
</evidence>
<evidence type="ECO:0000256" key="19">
    <source>
        <dbReference type="PROSITE-ProRule" id="PRU00781"/>
    </source>
</evidence>
<evidence type="ECO:0000256" key="8">
    <source>
        <dbReference type="ARBA" id="ARBA00022777"/>
    </source>
</evidence>
<dbReference type="InterPro" id="IPR027483">
    <property type="entry name" value="PInositol-4-P-4/5-kinase_C_sf"/>
</dbReference>
<dbReference type="Gene3D" id="3.50.7.10">
    <property type="entry name" value="GroEL"/>
    <property type="match status" value="1"/>
</dbReference>
<dbReference type="PANTHER" id="PTHR45748:SF21">
    <property type="entry name" value="1-PHOSPHATIDYLINOSITOL-3-PHOSPHATE 5-KINASE FAB1A"/>
    <property type="match status" value="1"/>
</dbReference>
<dbReference type="FunCoup" id="F6HGZ5">
    <property type="interactions" value="2826"/>
</dbReference>
<dbReference type="GO" id="GO:0046854">
    <property type="term" value="P:phosphatidylinositol phosphate biosynthetic process"/>
    <property type="evidence" value="ECO:0000318"/>
    <property type="project" value="GO_Central"/>
</dbReference>
<evidence type="ECO:0000256" key="7">
    <source>
        <dbReference type="ARBA" id="ARBA00022771"/>
    </source>
</evidence>
<reference evidence="24" key="1">
    <citation type="journal article" date="2007" name="Nature">
        <title>The grapevine genome sequence suggests ancestral hexaploidization in major angiosperm phyla.</title>
        <authorList>
            <consortium name="The French-Italian Public Consortium for Grapevine Genome Characterization."/>
            <person name="Jaillon O."/>
            <person name="Aury J.-M."/>
            <person name="Noel B."/>
            <person name="Policriti A."/>
            <person name="Clepet C."/>
            <person name="Casagrande A."/>
            <person name="Choisne N."/>
            <person name="Aubourg S."/>
            <person name="Vitulo N."/>
            <person name="Jubin C."/>
            <person name="Vezzi A."/>
            <person name="Legeai F."/>
            <person name="Hugueney P."/>
            <person name="Dasilva C."/>
            <person name="Horner D."/>
            <person name="Mica E."/>
            <person name="Jublot D."/>
            <person name="Poulain J."/>
            <person name="Bruyere C."/>
            <person name="Billault A."/>
            <person name="Segurens B."/>
            <person name="Gouyvenoux M."/>
            <person name="Ugarte E."/>
            <person name="Cattonaro F."/>
            <person name="Anthouard V."/>
            <person name="Vico V."/>
            <person name="Del Fabbro C."/>
            <person name="Alaux M."/>
            <person name="Di Gaspero G."/>
            <person name="Dumas V."/>
            <person name="Felice N."/>
            <person name="Paillard S."/>
            <person name="Juman I."/>
            <person name="Moroldo M."/>
            <person name="Scalabrin S."/>
            <person name="Canaguier A."/>
            <person name="Le Clainche I."/>
            <person name="Malacrida G."/>
            <person name="Durand E."/>
            <person name="Pesole G."/>
            <person name="Laucou V."/>
            <person name="Chatelet P."/>
            <person name="Merdinoglu D."/>
            <person name="Delledonne M."/>
            <person name="Pezzotti M."/>
            <person name="Lecharny A."/>
            <person name="Scarpelli C."/>
            <person name="Artiguenave F."/>
            <person name="Pe M.E."/>
            <person name="Valle G."/>
            <person name="Morgante M."/>
            <person name="Caboche M."/>
            <person name="Adam-Blondon A.-F."/>
            <person name="Weissenbach J."/>
            <person name="Quetier F."/>
            <person name="Wincker P."/>
        </authorList>
    </citation>
    <scope>NUCLEOTIDE SEQUENCE [LARGE SCALE GENOMIC DNA]</scope>
    <source>
        <strain evidence="24">cv. Pinot noir / PN40024</strain>
    </source>
</reference>
<evidence type="ECO:0000259" key="21">
    <source>
        <dbReference type="PROSITE" id="PS50178"/>
    </source>
</evidence>
<evidence type="ECO:0000256" key="15">
    <source>
        <dbReference type="ARBA" id="ARBA00077223"/>
    </source>
</evidence>
<dbReference type="SUPFAM" id="SSF52029">
    <property type="entry name" value="GroEL apical domain-like"/>
    <property type="match status" value="1"/>
</dbReference>
<feature type="domain" description="PIPK" evidence="22">
    <location>
        <begin position="1373"/>
        <end position="1698"/>
    </location>
</feature>
<keyword evidence="7 18" id="KW-0863">Zinc-finger</keyword>
<dbReference type="InterPro" id="IPR027409">
    <property type="entry name" value="GroEL-like_apical_dom_sf"/>
</dbReference>
<evidence type="ECO:0000256" key="4">
    <source>
        <dbReference type="ARBA" id="ARBA00022723"/>
    </source>
</evidence>
<evidence type="ECO:0000256" key="3">
    <source>
        <dbReference type="ARBA" id="ARBA00022679"/>
    </source>
</evidence>
<dbReference type="GO" id="GO:0009555">
    <property type="term" value="P:pollen development"/>
    <property type="evidence" value="ECO:0007669"/>
    <property type="project" value="UniProtKB-ARBA"/>
</dbReference>
<feature type="region of interest" description="Disordered" evidence="20">
    <location>
        <begin position="1245"/>
        <end position="1265"/>
    </location>
</feature>
<dbReference type="GO" id="GO:0000285">
    <property type="term" value="F:1-phosphatidylinositol-3-phosphate 5-kinase activity"/>
    <property type="evidence" value="ECO:0000318"/>
    <property type="project" value="GO_Central"/>
</dbReference>
<proteinExistence type="predicted"/>
<dbReference type="GO" id="GO:0010008">
    <property type="term" value="C:endosome membrane"/>
    <property type="evidence" value="ECO:0000318"/>
    <property type="project" value="GO_Central"/>
</dbReference>
<dbReference type="CDD" id="cd03334">
    <property type="entry name" value="Fab1_TCP"/>
    <property type="match status" value="1"/>
</dbReference>
<protein>
    <recommendedName>
        <fullName evidence="2">1-phosphatidylinositol-3-phosphate 5-kinase</fullName>
        <ecNumber evidence="2">2.7.1.150</ecNumber>
    </recommendedName>
    <alternativeName>
        <fullName evidence="16">FYVE finger-containing phosphoinositide kinase</fullName>
    </alternativeName>
    <alternativeName>
        <fullName evidence="17">PIKfyve</fullName>
    </alternativeName>
    <alternativeName>
        <fullName evidence="15">Phosphatidylinositol 3-phosphate 5-kinase type III</fullName>
    </alternativeName>
</protein>
<dbReference type="Gene3D" id="3.30.810.10">
    <property type="entry name" value="2-Layer Sandwich"/>
    <property type="match status" value="1"/>
</dbReference>
<dbReference type="Pfam" id="PF01363">
    <property type="entry name" value="FYVE"/>
    <property type="match status" value="1"/>
</dbReference>
<evidence type="ECO:0000256" key="10">
    <source>
        <dbReference type="ARBA" id="ARBA00022840"/>
    </source>
</evidence>
<dbReference type="InterPro" id="IPR017455">
    <property type="entry name" value="Znf_FYVE-rel"/>
</dbReference>
<evidence type="ECO:0000256" key="2">
    <source>
        <dbReference type="ARBA" id="ARBA00012009"/>
    </source>
</evidence>
<evidence type="ECO:0000256" key="5">
    <source>
        <dbReference type="ARBA" id="ARBA00022741"/>
    </source>
</evidence>
<comment type="subcellular location">
    <subcellularLocation>
        <location evidence="1">Endosome membrane</location>
        <topology evidence="1">Peripheral membrane protein</topology>
    </subcellularLocation>
</comment>
<feature type="region of interest" description="Disordered" evidence="20">
    <location>
        <begin position="337"/>
        <end position="369"/>
    </location>
</feature>
<organism evidence="23 24">
    <name type="scientific">Vitis vinifera</name>
    <name type="common">Grape</name>
    <dbReference type="NCBI Taxonomy" id="29760"/>
    <lineage>
        <taxon>Eukaryota</taxon>
        <taxon>Viridiplantae</taxon>
        <taxon>Streptophyta</taxon>
        <taxon>Embryophyta</taxon>
        <taxon>Tracheophyta</taxon>
        <taxon>Spermatophyta</taxon>
        <taxon>Magnoliopsida</taxon>
        <taxon>eudicotyledons</taxon>
        <taxon>Gunneridae</taxon>
        <taxon>Pentapetalae</taxon>
        <taxon>rosids</taxon>
        <taxon>Vitales</taxon>
        <taxon>Vitaceae</taxon>
        <taxon>Viteae</taxon>
        <taxon>Vitis</taxon>
    </lineage>
</organism>
<dbReference type="PROSITE" id="PS51455">
    <property type="entry name" value="PIPK"/>
    <property type="match status" value="1"/>
</dbReference>
<keyword evidence="6" id="KW-0967">Endosome</keyword>
<dbReference type="Gene3D" id="3.30.800.10">
    <property type="entry name" value="Phosphatidylinositol Phosphate Kinase II Beta"/>
    <property type="match status" value="1"/>
</dbReference>
<dbReference type="Pfam" id="PF01504">
    <property type="entry name" value="PIP5K"/>
    <property type="match status" value="1"/>
</dbReference>
<keyword evidence="5 19" id="KW-0547">Nucleotide-binding</keyword>
<evidence type="ECO:0000256" key="12">
    <source>
        <dbReference type="ARBA" id="ARBA00023136"/>
    </source>
</evidence>
<dbReference type="FunFam" id="3.30.40.10:FF:000384">
    <property type="entry name" value="1-phosphatidylinositol-3-phosphate 5-kinase FAB1B"/>
    <property type="match status" value="1"/>
</dbReference>
<dbReference type="FunFam" id="3.30.810.10:FF:000001">
    <property type="entry name" value="1-phosphatidylinositol 3-phosphate 5-kinase FAB1"/>
    <property type="match status" value="1"/>
</dbReference>
<keyword evidence="8 19" id="KW-0418">Kinase</keyword>
<keyword evidence="24" id="KW-1185">Reference proteome</keyword>
<keyword evidence="12" id="KW-0472">Membrane</keyword>
<dbReference type="eggNOG" id="KOG0230">
    <property type="taxonomic scope" value="Eukaryota"/>
</dbReference>
<dbReference type="PROSITE" id="PS50178">
    <property type="entry name" value="ZF_FYVE"/>
    <property type="match status" value="1"/>
</dbReference>
<dbReference type="SUPFAM" id="SSF57903">
    <property type="entry name" value="FYVE/PHD zinc finger"/>
    <property type="match status" value="1"/>
</dbReference>
<dbReference type="GO" id="GO:0008270">
    <property type="term" value="F:zinc ion binding"/>
    <property type="evidence" value="ECO:0007669"/>
    <property type="project" value="UniProtKB-KW"/>
</dbReference>
<sequence>MATPDNKLADLVDIVKSWIPRRTEPANLSRDFWMPDKSCRVCYECDSQFTVFNRRHHCRLCGRVFCAKCTANSVPAPSDEPKAGPEDWERIRVCNFCFKQWEQGKLTVDNGIHASSPSLSPSPSATSLASTMSSCTCNSTGSTVSSIPYSTGPYQHVQYSSGLSPRQSAQMDSVAVKQDQITGGSSTNPIEDVAGPSANQYTFCINRSDDEDDEYGIYQSDSETRHFSQADEYYDAVNFDEIESVYGPHKVHPDGDDTKSTEHSQIPENFDTHSLEGIKNHREEAENNDNGHECEAPPPYRVECMHAEPVDFNNGILWLPPEPEDEEDDREAALFDDEDDGESTGEWGQLHSSSSFGSGEWRSKDRSSEEHRTAMKNVVDGHFRALVAQLLQVENLPVGKDDDKESWLEIITSLSWEAATFLKPDTSKGGGMDPGGYVKVKCIACGHRSESMVVKGVVCKKNVAHRRMTSKISKPRFLLLGGALEYQRVSNHLSSFDTLLQQEMDHLKMAVAKINVHHPNVLLVEKSVSRFAQEYLLEKDISLVLNIKRPLLERISRCTGAQIVPSIDHLTSPKLGYCDIFHVEKFLEGHGSAGQDGKKLVKTLMFFEGCPKPLGCTILLKGANGDELKKVKHVIQYGVFAAYHLALETSFLADEGASLPELPLKSPITVALPDKPLSIDRSISTIPGFMMQSTCFSDDPNSQTLYTDPASSSSKSCILDYNNNNHHEVMRSSKEEFPPSPSNHQSILVSLSTRCVWKSTVCERAHLFRIKYYGSSDKPLGRFLREQLFDQSYCCRSCDMPSEAHVHCYTHRQGSLTISVKKLQGIALPGEREGKIWMWHRCLLCPRTNGFPPATRRVVMSDAAWGLSFGKFLELSFSNHAAASRVASCGHSLHRDCLRFYGFGGMVACFCYASIDVHSVYLPPPKLEFNSDIQEWIQKEADEVHNRAEQLFTEVYKALRQILEKTSGTESLDGMKAPESRHNIAELEVMLEKEKGEFEESLWNALHREVKAGQPAVDILEINRLQRQLVFHSYVWDQRLIYAASLGSNNLQAGLSSSTLKLKEKPLTSVEKVVDMNVTSKAGKGFSSHDLILLDMNPNIVLNLGGKVGPVSQPSRVHKGKDMDQGLNNRKEAEICLSSSSNVNDQSDPVESGKIVRRVLSDGQDPVESRNLVRRVLSDGHFPIMGNLSDTLDAAWAGESHAGSKTSKENGYLCADTVVVESLATVEPVAADLEMENCTNHQSEVEVAHSHGSSSSMKGPEKMENSMTPVGVPFSNFSYMFSKNSSWNAQKLGIICEYNPAYVLSFRELEHQGGARLLLPVGVNETVVPVYDDEPTSIISYALVSPDYHAQVSNELERQKDSGESSVSLPIFENLLSLHSFDETASESYKNLVSTDENILSLSGSRSSLVLDPLLYTKDFHARVSFTDDGSLGKVKYTVTCYYAKQFYALRKTCCPSELDFIRSLSRCKKWGAQGGKSNVFFAKTLDDRFIIKQVTKIELESFIKFAPAYFKYLSESISTGSPTCLAKILGIYQVTSKQLKGGKESKMDVLVMENLLYRRNITRLYDLKGSSRSRYNPDSSGSNKVLLDQNLIEAMPTSPIFVGNKAKRLLERAVWNDTSFLASIDVMDYSLLVGVDEEKHELVLGIIDFMRQYTWDKHLETWVKASGILGGPKNTSPTVISPIQYKKRFRKAMSAYFLMVPDQWSPVIILPSGSKSDLCEENSPGGPSFD</sequence>
<keyword evidence="9" id="KW-0862">Zinc</keyword>
<evidence type="ECO:0000256" key="16">
    <source>
        <dbReference type="ARBA" id="ARBA00077675"/>
    </source>
</evidence>
<dbReference type="GO" id="GO:0010256">
    <property type="term" value="P:endomembrane system organization"/>
    <property type="evidence" value="ECO:0007669"/>
    <property type="project" value="UniProtKB-ARBA"/>
</dbReference>
<dbReference type="HOGENOM" id="CLU_000480_4_0_1"/>
<dbReference type="InterPro" id="IPR013083">
    <property type="entry name" value="Znf_RING/FYVE/PHD"/>
</dbReference>
<dbReference type="Proteomes" id="UP000009183">
    <property type="component" value="Chromosome 11"/>
</dbReference>
<dbReference type="FunFam" id="3.50.7.10:FF:000007">
    <property type="entry name" value="1-phosphatidylinositol 3-phosphate 5-kinase isoform X1"/>
    <property type="match status" value="1"/>
</dbReference>
<evidence type="ECO:0000256" key="11">
    <source>
        <dbReference type="ARBA" id="ARBA00023054"/>
    </source>
</evidence>
<dbReference type="SMART" id="SM00330">
    <property type="entry name" value="PIPKc"/>
    <property type="match status" value="1"/>
</dbReference>
<evidence type="ECO:0000256" key="20">
    <source>
        <dbReference type="SAM" id="MobiDB-lite"/>
    </source>
</evidence>
<keyword evidence="4" id="KW-0479">Metal-binding</keyword>
<dbReference type="InterPro" id="IPR011011">
    <property type="entry name" value="Znf_FYVE_PHD"/>
</dbReference>
<dbReference type="GO" id="GO:0007033">
    <property type="term" value="P:vacuole organization"/>
    <property type="evidence" value="ECO:0000318"/>
    <property type="project" value="GO_Central"/>
</dbReference>
<dbReference type="InterPro" id="IPR044769">
    <property type="entry name" value="PIKfyve_PIPKc"/>
</dbReference>
<feature type="domain" description="FYVE-type" evidence="21">
    <location>
        <begin position="36"/>
        <end position="102"/>
    </location>
</feature>
<evidence type="ECO:0000256" key="6">
    <source>
        <dbReference type="ARBA" id="ARBA00022753"/>
    </source>
</evidence>
<dbReference type="GO" id="GO:0005524">
    <property type="term" value="F:ATP binding"/>
    <property type="evidence" value="ECO:0007669"/>
    <property type="project" value="UniProtKB-UniRule"/>
</dbReference>
<dbReference type="Pfam" id="PF00118">
    <property type="entry name" value="Cpn60_TCP1"/>
    <property type="match status" value="1"/>
</dbReference>
<evidence type="ECO:0000256" key="1">
    <source>
        <dbReference type="ARBA" id="ARBA00004481"/>
    </source>
</evidence>
<keyword evidence="3 19" id="KW-0808">Transferase</keyword>
<keyword evidence="10 19" id="KW-0067">ATP-binding</keyword>
<dbReference type="InterPro" id="IPR002498">
    <property type="entry name" value="PInositol-4-P-4/5-kinase_core"/>
</dbReference>
<evidence type="ECO:0000313" key="23">
    <source>
        <dbReference type="EMBL" id="CCB51363.1"/>
    </source>
</evidence>
<dbReference type="InParanoid" id="F6HGZ5"/>
<gene>
    <name evidence="23" type="ordered locus">VIT_11s0016g00360</name>
</gene>
<dbReference type="STRING" id="29760.F6HGZ5"/>
<dbReference type="InterPro" id="IPR027484">
    <property type="entry name" value="PInositol-4-P-5-kinase_N"/>
</dbReference>
<comment type="function">
    <text evidence="14">The PI(3,5)P2 regulatory complex regulates both the synthesis and turnover of phosphatidylinositol 3,5-bisphosphate (PtdIns(3,5)P2). Catalyzes the phosphorylation of phosphatidylinositol 3-phosphate on the fifth hydroxyl of the myo-inositol ring, to form phosphatidylinositol 3,5-bisphosphate. Plays an important role in maintenance of endomembrane homeostasis including endocytosis, vacuole formation, and vacuolar acidification processes. Required for development of viable pollen. Might mediate recycling of auxin transporters.</text>
</comment>
<keyword evidence="11" id="KW-0175">Coiled coil</keyword>
<evidence type="ECO:0000256" key="18">
    <source>
        <dbReference type="PROSITE-ProRule" id="PRU00091"/>
    </source>
</evidence>
<dbReference type="EMBL" id="FN595756">
    <property type="protein sequence ID" value="CCB51363.1"/>
    <property type="molecule type" value="Genomic_DNA"/>
</dbReference>
<dbReference type="Gene3D" id="3.30.40.10">
    <property type="entry name" value="Zinc/RING finger domain, C3HC4 (zinc finger)"/>
    <property type="match status" value="1"/>
</dbReference>
<name>F6HGZ5_VITVI</name>
<dbReference type="InterPro" id="IPR002423">
    <property type="entry name" value="Cpn60/GroEL/TCP-1"/>
</dbReference>
<dbReference type="SUPFAM" id="SSF56104">
    <property type="entry name" value="SAICAR synthase-like"/>
    <property type="match status" value="1"/>
</dbReference>
<dbReference type="PANTHER" id="PTHR45748">
    <property type="entry name" value="1-PHOSPHATIDYLINOSITOL 3-PHOSPHATE 5-KINASE-RELATED"/>
    <property type="match status" value="1"/>
</dbReference>
<dbReference type="EC" id="2.7.1.150" evidence="2"/>
<evidence type="ECO:0000313" key="24">
    <source>
        <dbReference type="Proteomes" id="UP000009183"/>
    </source>
</evidence>
<evidence type="ECO:0000256" key="13">
    <source>
        <dbReference type="ARBA" id="ARBA00023464"/>
    </source>
</evidence>
<evidence type="ECO:0000259" key="22">
    <source>
        <dbReference type="PROSITE" id="PS51455"/>
    </source>
</evidence>
<dbReference type="SMART" id="SM00064">
    <property type="entry name" value="FYVE"/>
    <property type="match status" value="1"/>
</dbReference>
<dbReference type="InterPro" id="IPR000306">
    <property type="entry name" value="Znf_FYVE"/>
</dbReference>
<dbReference type="FunFam" id="3.30.800.10:FF:000006">
    <property type="entry name" value="1-phosphatidylinositol-3-phosphate 5-kinase FAB1B"/>
    <property type="match status" value="1"/>
</dbReference>
<dbReference type="CDD" id="cd17300">
    <property type="entry name" value="PIPKc_PIKfyve"/>
    <property type="match status" value="1"/>
</dbReference>
<accession>F6HGZ5</accession>
<evidence type="ECO:0000256" key="17">
    <source>
        <dbReference type="ARBA" id="ARBA00081348"/>
    </source>
</evidence>